<keyword evidence="2" id="KW-1185">Reference proteome</keyword>
<proteinExistence type="predicted"/>
<dbReference type="Proteomes" id="UP001589783">
    <property type="component" value="Unassembled WGS sequence"/>
</dbReference>
<evidence type="ECO:0000313" key="2">
    <source>
        <dbReference type="Proteomes" id="UP001589783"/>
    </source>
</evidence>
<sequence length="76" mass="8321">MQGLAVIAFPFLLLLFALAMEKVQANLDRLSVGRAQVDEFLESADETDVSNLAKTGLPAALDELRNRRSGSRDESE</sequence>
<evidence type="ECO:0008006" key="3">
    <source>
        <dbReference type="Google" id="ProtNLM"/>
    </source>
</evidence>
<dbReference type="EMBL" id="JBHLWV010000002">
    <property type="protein sequence ID" value="MFC0313370.1"/>
    <property type="molecule type" value="Genomic_DNA"/>
</dbReference>
<organism evidence="1 2">
    <name type="scientific">Gordonia phosphorivorans</name>
    <dbReference type="NCBI Taxonomy" id="1056982"/>
    <lineage>
        <taxon>Bacteria</taxon>
        <taxon>Bacillati</taxon>
        <taxon>Actinomycetota</taxon>
        <taxon>Actinomycetes</taxon>
        <taxon>Mycobacteriales</taxon>
        <taxon>Gordoniaceae</taxon>
        <taxon>Gordonia</taxon>
    </lineage>
</organism>
<accession>A0ABV6H3B8</accession>
<dbReference type="RefSeq" id="WP_382359628.1">
    <property type="nucleotide sequence ID" value="NZ_JBHLWV010000002.1"/>
</dbReference>
<name>A0ABV6H3B8_9ACTN</name>
<comment type="caution">
    <text evidence="1">The sequence shown here is derived from an EMBL/GenBank/DDBJ whole genome shotgun (WGS) entry which is preliminary data.</text>
</comment>
<gene>
    <name evidence="1" type="ORF">ACFFJD_00660</name>
</gene>
<reference evidence="1 2" key="1">
    <citation type="submission" date="2024-09" db="EMBL/GenBank/DDBJ databases">
        <authorList>
            <person name="Sun Q."/>
            <person name="Mori K."/>
        </authorList>
    </citation>
    <scope>NUCLEOTIDE SEQUENCE [LARGE SCALE GENOMIC DNA]</scope>
    <source>
        <strain evidence="1 2">CCM 7957</strain>
    </source>
</reference>
<protein>
    <recommendedName>
        <fullName evidence="3">Secreted protein</fullName>
    </recommendedName>
</protein>
<evidence type="ECO:0000313" key="1">
    <source>
        <dbReference type="EMBL" id="MFC0313370.1"/>
    </source>
</evidence>